<keyword evidence="3" id="KW-1185">Reference proteome</keyword>
<organism evidence="2 3">
    <name type="scientific">Ophiocordyceps unilateralis</name>
    <name type="common">Zombie-ant fungus</name>
    <name type="synonym">Torrubia unilateralis</name>
    <dbReference type="NCBI Taxonomy" id="268505"/>
    <lineage>
        <taxon>Eukaryota</taxon>
        <taxon>Fungi</taxon>
        <taxon>Dikarya</taxon>
        <taxon>Ascomycota</taxon>
        <taxon>Pezizomycotina</taxon>
        <taxon>Sordariomycetes</taxon>
        <taxon>Hypocreomycetidae</taxon>
        <taxon>Hypocreales</taxon>
        <taxon>Ophiocordycipitaceae</taxon>
        <taxon>Ophiocordyceps</taxon>
    </lineage>
</organism>
<dbReference type="OrthoDB" id="4928195at2759"/>
<dbReference type="EMBL" id="LAZP02000428">
    <property type="protein sequence ID" value="PFH57294.1"/>
    <property type="molecule type" value="Genomic_DNA"/>
</dbReference>
<protein>
    <submittedName>
        <fullName evidence="2">Uncharacterized protein</fullName>
    </submittedName>
</protein>
<sequence length="642" mass="67064">MVATAAVVIPSTVAAAASEPYDAFKDVPDTFKPHWKCTIPETGTAAKMNCVWGPCGDLSQPALGFESYVNTTILSRREVCAEGYHKNPGTSCCEAYDKPCGPFSGSSLWCRPVPKEFWSEKLRQAKAVELSRDKNSITLVTPSSTTATGQKPLPTAVNARNGTSAGYVAGTAPMAAGTTTSHVHNTTAPIAAQATTPHVHKTTGPIAGKPTTLHIHSKTKAFANSTQAHHGPYSPLKTTSGVEDKPLTSASATSGSHEASSPTNSGTASSTATAEDKVNHLYSLSQSFNFEIRGGLFAIPNMPKEAATVSWRLIQELTVAGEVQQRRFYFEICEPKDQGRVVTKVQDQYIYGYTDVKASSIIPASVSAEVDVSASVKLVIHNNGPQYCVVEKGQAPRIQPVDESKAKELGVPDVSCSTVDSCRPQTKCEGAECRVNLVAKAEVKAEAKAEVKAEAKAEAKVEAPVTAFVFEACQQKAVCSCVRTCDGDECNVQKPVQGTASPPLSAAKVKVMAVVALTKIDKAATLSQAETKAAADAKAESKAAAIAKAESKAAATSETGPKAAVPKKMECKSQTNRFNSCLPVPGTAAPTAVKPAVKPGVAGPTEAAGARKDAPPIVNAGSQTFALSFNFLASLLAGALLL</sequence>
<name>A0A2A9P7W5_OPHUN</name>
<reference evidence="2 3" key="2">
    <citation type="journal article" date="2017" name="Sci. Rep.">
        <title>Ant-infecting Ophiocordyceps genomes reveal a high diversity of potential behavioral manipulation genes and a possible major role for enterotoxins.</title>
        <authorList>
            <person name="de Bekker C."/>
            <person name="Ohm R.A."/>
            <person name="Evans H.C."/>
            <person name="Brachmann A."/>
            <person name="Hughes D.P."/>
        </authorList>
    </citation>
    <scope>NUCLEOTIDE SEQUENCE [LARGE SCALE GENOMIC DNA]</scope>
    <source>
        <strain evidence="2 3">SC16a</strain>
    </source>
</reference>
<evidence type="ECO:0000313" key="3">
    <source>
        <dbReference type="Proteomes" id="UP000037136"/>
    </source>
</evidence>
<dbReference type="Proteomes" id="UP000037136">
    <property type="component" value="Unassembled WGS sequence"/>
</dbReference>
<reference evidence="2 3" key="1">
    <citation type="journal article" date="2015" name="BMC Genomics">
        <title>Gene expression during zombie ant biting behavior reflects the complexity underlying fungal parasitic behavioral manipulation.</title>
        <authorList>
            <person name="de Bekker C."/>
            <person name="Ohm R.A."/>
            <person name="Loreto R.G."/>
            <person name="Sebastian A."/>
            <person name="Albert I."/>
            <person name="Merrow M."/>
            <person name="Brachmann A."/>
            <person name="Hughes D.P."/>
        </authorList>
    </citation>
    <scope>NUCLEOTIDE SEQUENCE [LARGE SCALE GENOMIC DNA]</scope>
    <source>
        <strain evidence="2 3">SC16a</strain>
    </source>
</reference>
<comment type="caution">
    <text evidence="2">The sequence shown here is derived from an EMBL/GenBank/DDBJ whole genome shotgun (WGS) entry which is preliminary data.</text>
</comment>
<accession>A0A2A9P7W5</accession>
<feature type="compositionally biased region" description="Polar residues" evidence="1">
    <location>
        <begin position="248"/>
        <end position="258"/>
    </location>
</feature>
<gene>
    <name evidence="2" type="ORF">XA68_15253</name>
</gene>
<evidence type="ECO:0000313" key="2">
    <source>
        <dbReference type="EMBL" id="PFH57294.1"/>
    </source>
</evidence>
<feature type="region of interest" description="Disordered" evidence="1">
    <location>
        <begin position="223"/>
        <end position="272"/>
    </location>
</feature>
<proteinExistence type="predicted"/>
<evidence type="ECO:0000256" key="1">
    <source>
        <dbReference type="SAM" id="MobiDB-lite"/>
    </source>
</evidence>
<feature type="compositionally biased region" description="Low complexity" evidence="1">
    <location>
        <begin position="259"/>
        <end position="272"/>
    </location>
</feature>
<dbReference type="AlphaFoldDB" id="A0A2A9P7W5"/>